<keyword evidence="2" id="KW-1185">Reference proteome</keyword>
<evidence type="ECO:0000313" key="1">
    <source>
        <dbReference type="EMBL" id="RDK41541.1"/>
    </source>
</evidence>
<dbReference type="Proteomes" id="UP000254937">
    <property type="component" value="Unassembled WGS sequence"/>
</dbReference>
<sequence length="161" mass="17886">MATDELIHRIIQSPSALSKEPLSMAHVVFVLTDEESKILSAFQTQLAHEGIATIIIYNTILINSSITPKSIVVYIPPTAKHKDNIYAAATQGCTGLVNIAQQLYHHNISAKSEAIKLFSIISKSWDLCNLAYSPLYNLSRVLKTEIPEIFSSLFKDECGYF</sequence>
<name>A0A370PH72_ASPPH</name>
<protein>
    <submittedName>
        <fullName evidence="1">Uncharacterized protein</fullName>
    </submittedName>
</protein>
<organism evidence="1 2">
    <name type="scientific">Aspergillus phoenicis ATCC 13157</name>
    <dbReference type="NCBI Taxonomy" id="1353007"/>
    <lineage>
        <taxon>Eukaryota</taxon>
        <taxon>Fungi</taxon>
        <taxon>Dikarya</taxon>
        <taxon>Ascomycota</taxon>
        <taxon>Pezizomycotina</taxon>
        <taxon>Eurotiomycetes</taxon>
        <taxon>Eurotiomycetidae</taxon>
        <taxon>Eurotiales</taxon>
        <taxon>Aspergillaceae</taxon>
        <taxon>Aspergillus</taxon>
    </lineage>
</organism>
<evidence type="ECO:0000313" key="2">
    <source>
        <dbReference type="Proteomes" id="UP000254937"/>
    </source>
</evidence>
<accession>A0A370PH72</accession>
<reference evidence="1 2" key="1">
    <citation type="submission" date="2018-07" db="EMBL/GenBank/DDBJ databases">
        <title>Section-level genome sequencing of Aspergillus section Nigri to investigate inter- and intra-species variation.</title>
        <authorList>
            <consortium name="DOE Joint Genome Institute"/>
            <person name="Vesth T.C."/>
            <person name="Nybo J.L."/>
            <person name="Theobald S."/>
            <person name="Frisvad J.C."/>
            <person name="Larsen T.O."/>
            <person name="Nielsen K.F."/>
            <person name="Hoof J.B."/>
            <person name="Brandl J."/>
            <person name="Salamov A."/>
            <person name="Riley R."/>
            <person name="Gladden J.M."/>
            <person name="Phatale P."/>
            <person name="Nielsen M.T."/>
            <person name="Lyhne E.K."/>
            <person name="Kogle M.E."/>
            <person name="Strasser K."/>
            <person name="McDonnell E."/>
            <person name="Barry K."/>
            <person name="Clum A."/>
            <person name="Chen C."/>
            <person name="Nolan M."/>
            <person name="Sandor L."/>
            <person name="Kuo A."/>
            <person name="Lipzen A."/>
            <person name="Hainaut M."/>
            <person name="Drula E."/>
            <person name="Tsang A."/>
            <person name="Magnuson J.K."/>
            <person name="Henrissat B."/>
            <person name="Wiebenga A."/>
            <person name="Simmons B.A."/>
            <person name="Makela M.R."/>
            <person name="De vries R.P."/>
            <person name="Grigoriev I.V."/>
            <person name="Mortensen U.H."/>
            <person name="Baker S.E."/>
            <person name="Andersen M.R."/>
        </authorList>
    </citation>
    <scope>NUCLEOTIDE SEQUENCE [LARGE SCALE GENOMIC DNA]</scope>
    <source>
        <strain evidence="1 2">ATCC 13157</strain>
    </source>
</reference>
<dbReference type="EMBL" id="KZ851855">
    <property type="protein sequence ID" value="RDK41541.1"/>
    <property type="molecule type" value="Genomic_DNA"/>
</dbReference>
<gene>
    <name evidence="1" type="ORF">M752DRAFT_294387</name>
</gene>
<dbReference type="AlphaFoldDB" id="A0A370PH72"/>
<proteinExistence type="predicted"/>